<name>A0A1Q9F6Z6_SYMMI</name>
<dbReference type="Proteomes" id="UP000186817">
    <property type="component" value="Unassembled WGS sequence"/>
</dbReference>
<keyword evidence="2" id="KW-1185">Reference proteome</keyword>
<sequence>MGTRRPSMRVCRANCDRDAQRRCNKNQPKTSTSTAKTTPVALEAQEKTMHSAKDSCEVSGEWLIEASQKTLAEYKMKKPKEGRDSSSVKRLGLAHWPFYA</sequence>
<dbReference type="AlphaFoldDB" id="A0A1Q9F6Z6"/>
<reference evidence="1 2" key="1">
    <citation type="submission" date="2016-02" db="EMBL/GenBank/DDBJ databases">
        <title>Genome analysis of coral dinoflagellate symbionts highlights evolutionary adaptations to a symbiotic lifestyle.</title>
        <authorList>
            <person name="Aranda M."/>
            <person name="Li Y."/>
            <person name="Liew Y.J."/>
            <person name="Baumgarten S."/>
            <person name="Simakov O."/>
            <person name="Wilson M."/>
            <person name="Piel J."/>
            <person name="Ashoor H."/>
            <person name="Bougouffa S."/>
            <person name="Bajic V.B."/>
            <person name="Ryu T."/>
            <person name="Ravasi T."/>
            <person name="Bayer T."/>
            <person name="Micklem G."/>
            <person name="Kim H."/>
            <person name="Bhak J."/>
            <person name="Lajeunesse T.C."/>
            <person name="Voolstra C.R."/>
        </authorList>
    </citation>
    <scope>NUCLEOTIDE SEQUENCE [LARGE SCALE GENOMIC DNA]</scope>
    <source>
        <strain evidence="1 2">CCMP2467</strain>
    </source>
</reference>
<proteinExistence type="predicted"/>
<protein>
    <submittedName>
        <fullName evidence="1">Uncharacterized protein</fullName>
    </submittedName>
</protein>
<dbReference type="EMBL" id="LSRX01000003">
    <property type="protein sequence ID" value="OLQ15468.1"/>
    <property type="molecule type" value="Genomic_DNA"/>
</dbReference>
<evidence type="ECO:0000313" key="1">
    <source>
        <dbReference type="EMBL" id="OLQ15468.1"/>
    </source>
</evidence>
<evidence type="ECO:0000313" key="2">
    <source>
        <dbReference type="Proteomes" id="UP000186817"/>
    </source>
</evidence>
<comment type="caution">
    <text evidence="1">The sequence shown here is derived from an EMBL/GenBank/DDBJ whole genome shotgun (WGS) entry which is preliminary data.</text>
</comment>
<gene>
    <name evidence="1" type="ORF">AK812_SmicGene310</name>
</gene>
<organism evidence="1 2">
    <name type="scientific">Symbiodinium microadriaticum</name>
    <name type="common">Dinoflagellate</name>
    <name type="synonym">Zooxanthella microadriatica</name>
    <dbReference type="NCBI Taxonomy" id="2951"/>
    <lineage>
        <taxon>Eukaryota</taxon>
        <taxon>Sar</taxon>
        <taxon>Alveolata</taxon>
        <taxon>Dinophyceae</taxon>
        <taxon>Suessiales</taxon>
        <taxon>Symbiodiniaceae</taxon>
        <taxon>Symbiodinium</taxon>
    </lineage>
</organism>
<accession>A0A1Q9F6Z6</accession>